<feature type="region of interest" description="Disordered" evidence="1">
    <location>
        <begin position="146"/>
        <end position="169"/>
    </location>
</feature>
<feature type="transmembrane region" description="Helical" evidence="2">
    <location>
        <begin position="18"/>
        <end position="42"/>
    </location>
</feature>
<dbReference type="OrthoDB" id="1931904at2759"/>
<sequence length="253" mass="28680">MLEEAISVLSFWASMSSWLTSALLFLLLNLMIFTIAFTSGFATHKPPPHHHPDTDLRQHPHLETQLTRAPSILQRFKSLNFYNYIPSPQLPTAEIHHNDAPPPPTVAPAPETETHVAEEVVIEKEEEEQDEGPTMDEIYTRIIQSKGNNSAHYGRQNSDTKPSGGQIPVSLPRKIKKSASEKSAFNHFGPVERENAAVVAVVEEEEEEEEVEVDARADDFISKFRRQLNMQRLDSIQRYKETTSKVEIKRSLS</sequence>
<organism evidence="4 5">
    <name type="scientific">Carnegiea gigantea</name>
    <dbReference type="NCBI Taxonomy" id="171969"/>
    <lineage>
        <taxon>Eukaryota</taxon>
        <taxon>Viridiplantae</taxon>
        <taxon>Streptophyta</taxon>
        <taxon>Embryophyta</taxon>
        <taxon>Tracheophyta</taxon>
        <taxon>Spermatophyta</taxon>
        <taxon>Magnoliopsida</taxon>
        <taxon>eudicotyledons</taxon>
        <taxon>Gunneridae</taxon>
        <taxon>Pentapetalae</taxon>
        <taxon>Caryophyllales</taxon>
        <taxon>Cactineae</taxon>
        <taxon>Cactaceae</taxon>
        <taxon>Cactoideae</taxon>
        <taxon>Echinocereeae</taxon>
        <taxon>Carnegiea</taxon>
    </lineage>
</organism>
<dbReference type="PANTHER" id="PTHR33098">
    <property type="entry name" value="COTTON FIBER (DUF761)"/>
    <property type="match status" value="1"/>
</dbReference>
<name>A0A9Q1KG17_9CARY</name>
<comment type="caution">
    <text evidence="4">The sequence shown here is derived from an EMBL/GenBank/DDBJ whole genome shotgun (WGS) entry which is preliminary data.</text>
</comment>
<evidence type="ECO:0000256" key="2">
    <source>
        <dbReference type="SAM" id="Phobius"/>
    </source>
</evidence>
<evidence type="ECO:0000256" key="1">
    <source>
        <dbReference type="SAM" id="MobiDB-lite"/>
    </source>
</evidence>
<keyword evidence="2" id="KW-1133">Transmembrane helix</keyword>
<protein>
    <recommendedName>
        <fullName evidence="3">DUF4408 domain-containing protein</fullName>
    </recommendedName>
</protein>
<dbReference type="Pfam" id="PF05553">
    <property type="entry name" value="DUF761"/>
    <property type="match status" value="1"/>
</dbReference>
<keyword evidence="2" id="KW-0472">Membrane</keyword>
<feature type="compositionally biased region" description="Polar residues" evidence="1">
    <location>
        <begin position="146"/>
        <end position="163"/>
    </location>
</feature>
<feature type="domain" description="DUF4408" evidence="3">
    <location>
        <begin position="10"/>
        <end position="41"/>
    </location>
</feature>
<evidence type="ECO:0000259" key="3">
    <source>
        <dbReference type="Pfam" id="PF14364"/>
    </source>
</evidence>
<reference evidence="4" key="1">
    <citation type="submission" date="2022-04" db="EMBL/GenBank/DDBJ databases">
        <title>Carnegiea gigantea Genome sequencing and assembly v2.</title>
        <authorList>
            <person name="Copetti D."/>
            <person name="Sanderson M.J."/>
            <person name="Burquez A."/>
            <person name="Wojciechowski M.F."/>
        </authorList>
    </citation>
    <scope>NUCLEOTIDE SEQUENCE</scope>
    <source>
        <strain evidence="4">SGP5-SGP5p</strain>
        <tissue evidence="4">Aerial part</tissue>
    </source>
</reference>
<dbReference type="InterPro" id="IPR025520">
    <property type="entry name" value="DUF4408"/>
</dbReference>
<dbReference type="Pfam" id="PF14364">
    <property type="entry name" value="DUF4408"/>
    <property type="match status" value="1"/>
</dbReference>
<keyword evidence="5" id="KW-1185">Reference proteome</keyword>
<dbReference type="PANTHER" id="PTHR33098:SF53">
    <property type="entry name" value="OS05G0540900 PROTEIN"/>
    <property type="match status" value="1"/>
</dbReference>
<dbReference type="Proteomes" id="UP001153076">
    <property type="component" value="Unassembled WGS sequence"/>
</dbReference>
<evidence type="ECO:0000313" key="5">
    <source>
        <dbReference type="Proteomes" id="UP001153076"/>
    </source>
</evidence>
<dbReference type="EMBL" id="JAKOGI010000133">
    <property type="protein sequence ID" value="KAJ8442849.1"/>
    <property type="molecule type" value="Genomic_DNA"/>
</dbReference>
<proteinExistence type="predicted"/>
<accession>A0A9Q1KG17</accession>
<dbReference type="AlphaFoldDB" id="A0A9Q1KG17"/>
<dbReference type="InterPro" id="IPR008480">
    <property type="entry name" value="DUF761_pln"/>
</dbReference>
<gene>
    <name evidence="4" type="ORF">Cgig2_016315</name>
</gene>
<keyword evidence="2" id="KW-0812">Transmembrane</keyword>
<evidence type="ECO:0000313" key="4">
    <source>
        <dbReference type="EMBL" id="KAJ8442849.1"/>
    </source>
</evidence>